<comment type="caution">
    <text evidence="2">The sequence shown here is derived from an EMBL/GenBank/DDBJ whole genome shotgun (WGS) entry which is preliminary data.</text>
</comment>
<feature type="coiled-coil region" evidence="1">
    <location>
        <begin position="180"/>
        <end position="207"/>
    </location>
</feature>
<keyword evidence="1" id="KW-0175">Coiled coil</keyword>
<organism evidence="2 3">
    <name type="scientific">Reticulomyxa filosa</name>
    <dbReference type="NCBI Taxonomy" id="46433"/>
    <lineage>
        <taxon>Eukaryota</taxon>
        <taxon>Sar</taxon>
        <taxon>Rhizaria</taxon>
        <taxon>Retaria</taxon>
        <taxon>Foraminifera</taxon>
        <taxon>Monothalamids</taxon>
        <taxon>Reticulomyxidae</taxon>
        <taxon>Reticulomyxa</taxon>
    </lineage>
</organism>
<dbReference type="Proteomes" id="UP000023152">
    <property type="component" value="Unassembled WGS sequence"/>
</dbReference>
<dbReference type="EMBL" id="ASPP01005115">
    <property type="protein sequence ID" value="ETO31128.1"/>
    <property type="molecule type" value="Genomic_DNA"/>
</dbReference>
<reference evidence="2 3" key="1">
    <citation type="journal article" date="2013" name="Curr. Biol.">
        <title>The Genome of the Foraminiferan Reticulomyxa filosa.</title>
        <authorList>
            <person name="Glockner G."/>
            <person name="Hulsmann N."/>
            <person name="Schleicher M."/>
            <person name="Noegel A.A."/>
            <person name="Eichinger L."/>
            <person name="Gallinger C."/>
            <person name="Pawlowski J."/>
            <person name="Sierra R."/>
            <person name="Euteneuer U."/>
            <person name="Pillet L."/>
            <person name="Moustafa A."/>
            <person name="Platzer M."/>
            <person name="Groth M."/>
            <person name="Szafranski K."/>
            <person name="Schliwa M."/>
        </authorList>
    </citation>
    <scope>NUCLEOTIDE SEQUENCE [LARGE SCALE GENOMIC DNA]</scope>
</reference>
<gene>
    <name evidence="2" type="ORF">RFI_05986</name>
</gene>
<proteinExistence type="predicted"/>
<evidence type="ECO:0000256" key="1">
    <source>
        <dbReference type="SAM" id="Coils"/>
    </source>
</evidence>
<name>X6NZ17_RETFI</name>
<evidence type="ECO:0000313" key="2">
    <source>
        <dbReference type="EMBL" id="ETO31128.1"/>
    </source>
</evidence>
<sequence length="267" mass="31998">MFGQDYGDDEENVTSTYRFEFFFFKNQSDCLVEFCYRIFLRTWRHAKSHSWAWTNWNQYKCNQVSRALPHRQLSAKRTLDRIYRPRLKKKNKNVTTVKSLIETLDVWKCRSKHVSHQKESGFFKKYTYNGIAKDKWKLMKKNIYVVSEYITHSDRENQYIERMFRVRVVQLVEGIVRKPVNTLTRKEEEYEHEENDEDEEKERENRDYIALNLLKKKKNSRFTCVKLLAINIGAIKSLALCQANNHPQRGSLAAIYMSQQASEARLL</sequence>
<accession>X6NZ17</accession>
<keyword evidence="3" id="KW-1185">Reference proteome</keyword>
<evidence type="ECO:0000313" key="3">
    <source>
        <dbReference type="Proteomes" id="UP000023152"/>
    </source>
</evidence>
<protein>
    <submittedName>
        <fullName evidence="2">Uncharacterized protein</fullName>
    </submittedName>
</protein>
<dbReference type="AlphaFoldDB" id="X6NZ17"/>